<dbReference type="InterPro" id="IPR028964">
    <property type="entry name" value="Imm8"/>
</dbReference>
<evidence type="ECO:0000313" key="1">
    <source>
        <dbReference type="EMBL" id="CAH8244581.1"/>
    </source>
</evidence>
<proteinExistence type="predicted"/>
<sequence>MKTLINAEIKAIHIFSEDWGDEPDDFCVKLEVDIGIEGINGSEIFKFTIISPKYLSKFLTGNEIKLGRGLLITNDFNINKAEHEIEKIIKACSSDSWEKTSLFLSRFAQWEYDYE</sequence>
<comment type="caution">
    <text evidence="1">The sequence shown here is derived from an EMBL/GenBank/DDBJ whole genome shotgun (WGS) entry which is preliminary data.</text>
</comment>
<dbReference type="EMBL" id="CALYLO010000002">
    <property type="protein sequence ID" value="CAH8244581.1"/>
    <property type="molecule type" value="Genomic_DNA"/>
</dbReference>
<dbReference type="Proteomes" id="UP001154322">
    <property type="component" value="Unassembled WGS sequence"/>
</dbReference>
<dbReference type="Pfam" id="PF15586">
    <property type="entry name" value="Imm8"/>
    <property type="match status" value="1"/>
</dbReference>
<reference evidence="1" key="1">
    <citation type="submission" date="2022-06" db="EMBL/GenBank/DDBJ databases">
        <authorList>
            <person name="Dietemann V."/>
            <person name="Ory F."/>
            <person name="Dainat B."/>
            <person name="Oberhansli S."/>
        </authorList>
    </citation>
    <scope>NUCLEOTIDE SEQUENCE</scope>
    <source>
        <strain evidence="1">Ena-SAMPLE-TAB-26-04-2022-14:26:32:270-5432</strain>
    </source>
</reference>
<gene>
    <name evidence="1" type="ORF">WJ0W_001814</name>
</gene>
<organism evidence="1 2">
    <name type="scientific">Paenibacillus melissococcoides</name>
    <dbReference type="NCBI Taxonomy" id="2912268"/>
    <lineage>
        <taxon>Bacteria</taxon>
        <taxon>Bacillati</taxon>
        <taxon>Bacillota</taxon>
        <taxon>Bacilli</taxon>
        <taxon>Bacillales</taxon>
        <taxon>Paenibacillaceae</taxon>
        <taxon>Paenibacillus</taxon>
    </lineage>
</organism>
<evidence type="ECO:0000313" key="2">
    <source>
        <dbReference type="Proteomes" id="UP001154322"/>
    </source>
</evidence>
<keyword evidence="2" id="KW-1185">Reference proteome</keyword>
<name>A0ABM9FZC5_9BACL</name>
<accession>A0ABM9FZC5</accession>
<protein>
    <submittedName>
        <fullName evidence="1">Immunity 8 family protein</fullName>
    </submittedName>
</protein>